<dbReference type="PANTHER" id="PTHR30477">
    <property type="entry name" value="ABC-TRANSPORTER METAL-BINDING PROTEIN"/>
    <property type="match status" value="1"/>
</dbReference>
<dbReference type="Gene3D" id="1.10.3470.10">
    <property type="entry name" value="ABC transporter involved in vitamin B12 uptake, BtuC"/>
    <property type="match status" value="1"/>
</dbReference>
<evidence type="ECO:0000313" key="8">
    <source>
        <dbReference type="EMBL" id="UWX05149.1"/>
    </source>
</evidence>
<protein>
    <submittedName>
        <fullName evidence="8">Metal ABC transporter permease</fullName>
    </submittedName>
</protein>
<feature type="transmembrane region" description="Helical" evidence="7">
    <location>
        <begin position="220"/>
        <end position="237"/>
    </location>
</feature>
<evidence type="ECO:0000256" key="6">
    <source>
        <dbReference type="RuleBase" id="RU003943"/>
    </source>
</evidence>
<evidence type="ECO:0000313" key="9">
    <source>
        <dbReference type="Proteomes" id="UP001058120"/>
    </source>
</evidence>
<dbReference type="Proteomes" id="UP001058120">
    <property type="component" value="Chromosome"/>
</dbReference>
<reference evidence="8" key="1">
    <citation type="submission" date="2020-12" db="EMBL/GenBank/DDBJ databases">
        <title>Taurinivorans muris gen. nov., sp. nov., fundamental and realized metabolic niche of a ubiquitous sulfidogenic bacterium in the murine intestine.</title>
        <authorList>
            <person name="Ye H."/>
            <person name="Hanson B.T."/>
            <person name="Loy A."/>
        </authorList>
    </citation>
    <scope>NUCLEOTIDE SEQUENCE</scope>
    <source>
        <strain evidence="8">LT0009</strain>
    </source>
</reference>
<keyword evidence="5 7" id="KW-0472">Membrane</keyword>
<dbReference type="EMBL" id="CP065938">
    <property type="protein sequence ID" value="UWX05149.1"/>
    <property type="molecule type" value="Genomic_DNA"/>
</dbReference>
<comment type="similarity">
    <text evidence="2 6">Belongs to the ABC-3 integral membrane protein family.</text>
</comment>
<evidence type="ECO:0000256" key="2">
    <source>
        <dbReference type="ARBA" id="ARBA00008034"/>
    </source>
</evidence>
<dbReference type="RefSeq" id="WP_334314715.1">
    <property type="nucleotide sequence ID" value="NZ_CP065938.1"/>
</dbReference>
<gene>
    <name evidence="8" type="ORF">JBF11_06655</name>
</gene>
<evidence type="ECO:0000256" key="5">
    <source>
        <dbReference type="ARBA" id="ARBA00023136"/>
    </source>
</evidence>
<feature type="transmembrane region" description="Helical" evidence="7">
    <location>
        <begin position="163"/>
        <end position="189"/>
    </location>
</feature>
<dbReference type="PANTHER" id="PTHR30477:SF18">
    <property type="entry name" value="METAL TRANSPORT SYSTEM MEMBRANE PROTEIN CT_417-RELATED"/>
    <property type="match status" value="1"/>
</dbReference>
<dbReference type="SUPFAM" id="SSF81345">
    <property type="entry name" value="ABC transporter involved in vitamin B12 uptake, BtuC"/>
    <property type="match status" value="1"/>
</dbReference>
<feature type="transmembrane region" description="Helical" evidence="7">
    <location>
        <begin position="133"/>
        <end position="151"/>
    </location>
</feature>
<feature type="transmembrane region" description="Helical" evidence="7">
    <location>
        <begin position="12"/>
        <end position="33"/>
    </location>
</feature>
<name>A0ABY5XZ19_9BACT</name>
<feature type="transmembrane region" description="Helical" evidence="7">
    <location>
        <begin position="40"/>
        <end position="58"/>
    </location>
</feature>
<dbReference type="InterPro" id="IPR001626">
    <property type="entry name" value="ABC_TroCD"/>
</dbReference>
<keyword evidence="4 7" id="KW-1133">Transmembrane helix</keyword>
<feature type="transmembrane region" description="Helical" evidence="7">
    <location>
        <begin position="64"/>
        <end position="81"/>
    </location>
</feature>
<keyword evidence="3 6" id="KW-0812">Transmembrane</keyword>
<dbReference type="Pfam" id="PF00950">
    <property type="entry name" value="ABC-3"/>
    <property type="match status" value="1"/>
</dbReference>
<accession>A0ABY5XZ19</accession>
<feature type="transmembrane region" description="Helical" evidence="7">
    <location>
        <begin position="195"/>
        <end position="213"/>
    </location>
</feature>
<feature type="transmembrane region" description="Helical" evidence="7">
    <location>
        <begin position="243"/>
        <end position="263"/>
    </location>
</feature>
<keyword evidence="6" id="KW-0813">Transport</keyword>
<comment type="subcellular location">
    <subcellularLocation>
        <location evidence="6">Cell membrane</location>
        <topology evidence="6">Multi-pass membrane protein</topology>
    </subcellularLocation>
    <subcellularLocation>
        <location evidence="1">Membrane</location>
        <topology evidence="1">Multi-pass membrane protein</topology>
    </subcellularLocation>
</comment>
<dbReference type="InterPro" id="IPR037294">
    <property type="entry name" value="ABC_BtuC-like"/>
</dbReference>
<evidence type="ECO:0000256" key="3">
    <source>
        <dbReference type="ARBA" id="ARBA00022692"/>
    </source>
</evidence>
<evidence type="ECO:0000256" key="1">
    <source>
        <dbReference type="ARBA" id="ARBA00004141"/>
    </source>
</evidence>
<evidence type="ECO:0000256" key="4">
    <source>
        <dbReference type="ARBA" id="ARBA00022989"/>
    </source>
</evidence>
<sequence length="268" mass="29811">MFSALFEYQFLQYAFIVIVLSSIVCGIAGNLIIEKKMLMISGGLAHTAYGGIGLAYFLEFDPMLGAFFFSLCSALFIAFLYKKSHVSHDIFIALFWALGMALGVIFIGLIPDYTPNIEAYLFGNLLTVSKTDVWAMFGLAVFIVLSVFAFYKDWQVFLFDEEFARLQGIAVTFYHYFLYVLVTLCIILLIRVVGIILVLALLSAPAASAALCMRSFKGRIVVSVLFSFLFGFSGLWLSYVLDISSGACIVVFAFCFYSALLGIMRNRA</sequence>
<organism evidence="8 9">
    <name type="scientific">Taurinivorans muris</name>
    <dbReference type="NCBI Taxonomy" id="2787751"/>
    <lineage>
        <taxon>Bacteria</taxon>
        <taxon>Pseudomonadati</taxon>
        <taxon>Thermodesulfobacteriota</taxon>
        <taxon>Desulfovibrionia</taxon>
        <taxon>Desulfovibrionales</taxon>
        <taxon>Desulfovibrionaceae</taxon>
        <taxon>Taurinivorans</taxon>
    </lineage>
</organism>
<keyword evidence="9" id="KW-1185">Reference proteome</keyword>
<feature type="transmembrane region" description="Helical" evidence="7">
    <location>
        <begin position="93"/>
        <end position="113"/>
    </location>
</feature>
<proteinExistence type="inferred from homology"/>
<evidence type="ECO:0000256" key="7">
    <source>
        <dbReference type="SAM" id="Phobius"/>
    </source>
</evidence>